<reference evidence="2 3" key="1">
    <citation type="submission" date="2020-02" db="EMBL/GenBank/DDBJ databases">
        <title>Draft genome sequence of Haematococcus lacustris strain NIES-144.</title>
        <authorList>
            <person name="Morimoto D."/>
            <person name="Nakagawa S."/>
            <person name="Yoshida T."/>
            <person name="Sawayama S."/>
        </authorList>
    </citation>
    <scope>NUCLEOTIDE SEQUENCE [LARGE SCALE GENOMIC DNA]</scope>
    <source>
        <strain evidence="2 3">NIES-144</strain>
    </source>
</reference>
<gene>
    <name evidence="2" type="ORF">HaLaN_12558</name>
</gene>
<feature type="compositionally biased region" description="Basic and acidic residues" evidence="1">
    <location>
        <begin position="20"/>
        <end position="30"/>
    </location>
</feature>
<protein>
    <submittedName>
        <fullName evidence="2">Uncharacterized protein</fullName>
    </submittedName>
</protein>
<feature type="non-terminal residue" evidence="2">
    <location>
        <position position="63"/>
    </location>
</feature>
<feature type="region of interest" description="Disordered" evidence="1">
    <location>
        <begin position="1"/>
        <end position="63"/>
    </location>
</feature>
<evidence type="ECO:0000313" key="3">
    <source>
        <dbReference type="Proteomes" id="UP000485058"/>
    </source>
</evidence>
<comment type="caution">
    <text evidence="2">The sequence shown here is derived from an EMBL/GenBank/DDBJ whole genome shotgun (WGS) entry which is preliminary data.</text>
</comment>
<organism evidence="2 3">
    <name type="scientific">Haematococcus lacustris</name>
    <name type="common">Green alga</name>
    <name type="synonym">Haematococcus pluvialis</name>
    <dbReference type="NCBI Taxonomy" id="44745"/>
    <lineage>
        <taxon>Eukaryota</taxon>
        <taxon>Viridiplantae</taxon>
        <taxon>Chlorophyta</taxon>
        <taxon>core chlorophytes</taxon>
        <taxon>Chlorophyceae</taxon>
        <taxon>CS clade</taxon>
        <taxon>Chlamydomonadales</taxon>
        <taxon>Haematococcaceae</taxon>
        <taxon>Haematococcus</taxon>
    </lineage>
</organism>
<name>A0A699ZBC8_HAELA</name>
<sequence length="63" mass="6601">MMVALAKRATQQPGMSPGRDWAEPFVHKEGAACSHGSGGARQRHVQHPTAPPRLSGASGRGLD</sequence>
<dbReference type="AlphaFoldDB" id="A0A699ZBC8"/>
<accession>A0A699ZBC8</accession>
<dbReference type="Proteomes" id="UP000485058">
    <property type="component" value="Unassembled WGS sequence"/>
</dbReference>
<keyword evidence="3" id="KW-1185">Reference proteome</keyword>
<evidence type="ECO:0000256" key="1">
    <source>
        <dbReference type="SAM" id="MobiDB-lite"/>
    </source>
</evidence>
<dbReference type="EMBL" id="BLLF01000958">
    <property type="protein sequence ID" value="GFH16184.1"/>
    <property type="molecule type" value="Genomic_DNA"/>
</dbReference>
<evidence type="ECO:0000313" key="2">
    <source>
        <dbReference type="EMBL" id="GFH16184.1"/>
    </source>
</evidence>
<proteinExistence type="predicted"/>
<feature type="non-terminal residue" evidence="2">
    <location>
        <position position="1"/>
    </location>
</feature>